<feature type="compositionally biased region" description="Pro residues" evidence="1">
    <location>
        <begin position="722"/>
        <end position="732"/>
    </location>
</feature>
<feature type="region of interest" description="Disordered" evidence="1">
    <location>
        <begin position="1"/>
        <end position="61"/>
    </location>
</feature>
<name>A0AA38VU77_9PEZI</name>
<comment type="caution">
    <text evidence="2">The sequence shown here is derived from an EMBL/GenBank/DDBJ whole genome shotgun (WGS) entry which is preliminary data.</text>
</comment>
<feature type="compositionally biased region" description="Basic and acidic residues" evidence="1">
    <location>
        <begin position="601"/>
        <end position="610"/>
    </location>
</feature>
<feature type="compositionally biased region" description="Basic and acidic residues" evidence="1">
    <location>
        <begin position="18"/>
        <end position="31"/>
    </location>
</feature>
<feature type="compositionally biased region" description="Pro residues" evidence="1">
    <location>
        <begin position="791"/>
        <end position="816"/>
    </location>
</feature>
<feature type="region of interest" description="Disordered" evidence="1">
    <location>
        <begin position="638"/>
        <end position="900"/>
    </location>
</feature>
<gene>
    <name evidence="2" type="ORF">NKR19_g6071</name>
</gene>
<dbReference type="EMBL" id="JANBVN010000089">
    <property type="protein sequence ID" value="KAJ9145544.1"/>
    <property type="molecule type" value="Genomic_DNA"/>
</dbReference>
<feature type="compositionally biased region" description="Polar residues" evidence="1">
    <location>
        <begin position="361"/>
        <end position="372"/>
    </location>
</feature>
<feature type="compositionally biased region" description="Polar residues" evidence="1">
    <location>
        <begin position="108"/>
        <end position="138"/>
    </location>
</feature>
<accession>A0AA38VU77</accession>
<evidence type="ECO:0000256" key="1">
    <source>
        <dbReference type="SAM" id="MobiDB-lite"/>
    </source>
</evidence>
<feature type="compositionally biased region" description="Pro residues" evidence="1">
    <location>
        <begin position="279"/>
        <end position="289"/>
    </location>
</feature>
<evidence type="ECO:0000313" key="3">
    <source>
        <dbReference type="Proteomes" id="UP001174691"/>
    </source>
</evidence>
<proteinExistence type="predicted"/>
<organism evidence="2 3">
    <name type="scientific">Coniochaeta hoffmannii</name>
    <dbReference type="NCBI Taxonomy" id="91930"/>
    <lineage>
        <taxon>Eukaryota</taxon>
        <taxon>Fungi</taxon>
        <taxon>Dikarya</taxon>
        <taxon>Ascomycota</taxon>
        <taxon>Pezizomycotina</taxon>
        <taxon>Sordariomycetes</taxon>
        <taxon>Sordariomycetidae</taxon>
        <taxon>Coniochaetales</taxon>
        <taxon>Coniochaetaceae</taxon>
        <taxon>Coniochaeta</taxon>
    </lineage>
</organism>
<feature type="compositionally biased region" description="Low complexity" evidence="1">
    <location>
        <begin position="707"/>
        <end position="721"/>
    </location>
</feature>
<feature type="region of interest" description="Disordered" evidence="1">
    <location>
        <begin position="108"/>
        <end position="610"/>
    </location>
</feature>
<feature type="compositionally biased region" description="Basic and acidic residues" evidence="1">
    <location>
        <begin position="851"/>
        <end position="861"/>
    </location>
</feature>
<feature type="compositionally biased region" description="Pro residues" evidence="1">
    <location>
        <begin position="668"/>
        <end position="677"/>
    </location>
</feature>
<dbReference type="Proteomes" id="UP001174691">
    <property type="component" value="Unassembled WGS sequence"/>
</dbReference>
<feature type="compositionally biased region" description="Basic and acidic residues" evidence="1">
    <location>
        <begin position="415"/>
        <end position="430"/>
    </location>
</feature>
<keyword evidence="3" id="KW-1185">Reference proteome</keyword>
<feature type="compositionally biased region" description="Basic and acidic residues" evidence="1">
    <location>
        <begin position="219"/>
        <end position="266"/>
    </location>
</feature>
<protein>
    <submittedName>
        <fullName evidence="2">Uncharacterized protein</fullName>
    </submittedName>
</protein>
<feature type="compositionally biased region" description="Low complexity" evidence="1">
    <location>
        <begin position="1"/>
        <end position="10"/>
    </location>
</feature>
<reference evidence="2" key="1">
    <citation type="submission" date="2022-07" db="EMBL/GenBank/DDBJ databases">
        <title>Fungi with potential for degradation of polypropylene.</title>
        <authorList>
            <person name="Gostincar C."/>
        </authorList>
    </citation>
    <scope>NUCLEOTIDE SEQUENCE</scope>
    <source>
        <strain evidence="2">EXF-13287</strain>
    </source>
</reference>
<feature type="compositionally biased region" description="Basic and acidic residues" evidence="1">
    <location>
        <begin position="752"/>
        <end position="767"/>
    </location>
</feature>
<dbReference type="AlphaFoldDB" id="A0AA38VU77"/>
<evidence type="ECO:0000313" key="2">
    <source>
        <dbReference type="EMBL" id="KAJ9145544.1"/>
    </source>
</evidence>
<feature type="compositionally biased region" description="Basic and acidic residues" evidence="1">
    <location>
        <begin position="326"/>
        <end position="338"/>
    </location>
</feature>
<sequence>MVSFLGLKFGSSKKKSDKGKAPEKAPDKTTDKAPAQNGGPKKWDQNLMGEGQFFGTSAGNRTVVNGSIRSVNMSRPGTASSSRISPYNHNTHALAASSMYDLSNISHLRQASSSSLKPAASDTNLRGSFSNASSTTNLRVPGPGFGSRPGTPGSGKSKAWVNPLDVHFGRTTPSAVPSAPRSPLAQYEIGADDGADDGSVFGDKAENIAETIMSSVVQKEQEKADKEREEKGKVEREREEREARQQSQEDEKKREEERQKEQEKHRAATAAAAIRSPHHGPPGYPPPLNPANRPMNGQMDRPIFQGRHDQRPSSRNGRHNSPGPMERPHFQGQGDHRPGSRNGSRPSPPPGHGPMNRGPFQGQTDYRPSSRNGHPDQRPRFQGQMDHQRPGSRTGPHDHPHFQGQLDQRPGSRNGPHDRPVFQGHIDQRPGSRSGPQDRPVFQGQIDQRPGSRNGPRRDGTPPYGHPPLGHPNGYPSGHMSGRPMNGPGSMNGAMRGPGPMNGQTRSPNIGHTGHINVHMNSPRGSPLMGATGSPNGAPRSPALNGPPRNGSPMDGSSRPGPIPKNIQPNPNGYFPADLPSPTVSSSRSSDSHENPAPAEPADKPIIRNVIARRDTITSITPKRASVSQAIDAFEKSLATEESIRDSTASSAYSVDELTESPVQPAIAPRPSPPYVAPQPQRSGSATGRPFPGRNVQRPSLDEYGVPLPTGRTTPAATTAQSPPPPRLPSSSPPSQRLEHASLQPAPLFRQPKWDNKADEDFRHDDFSSAPPAPSHEPPADASSLDFGRTPPTPDPTNPNWPLAPPPAPSPPPSSPPELKRPDPPPPLNFDFSPNAFSREQGPFTPPLRGLSERTPSHETLRPSTAAGEVGVARGPSMRRPDHGLETPTGIADRFGTPLI</sequence>